<evidence type="ECO:0000259" key="1">
    <source>
        <dbReference type="PROSITE" id="PS51819"/>
    </source>
</evidence>
<gene>
    <name evidence="2" type="ORF">J3U87_28315</name>
</gene>
<accession>A0A8A4THH0</accession>
<feature type="domain" description="VOC" evidence="1">
    <location>
        <begin position="3"/>
        <end position="107"/>
    </location>
</feature>
<dbReference type="Gene3D" id="3.10.180.10">
    <property type="entry name" value="2,3-Dihydroxybiphenyl 1,2-Dioxygenase, domain 1"/>
    <property type="match status" value="1"/>
</dbReference>
<dbReference type="PROSITE" id="PS51819">
    <property type="entry name" value="VOC"/>
    <property type="match status" value="1"/>
</dbReference>
<dbReference type="SUPFAM" id="SSF54593">
    <property type="entry name" value="Glyoxalase/Bleomycin resistance protein/Dihydroxybiphenyl dioxygenase"/>
    <property type="match status" value="1"/>
</dbReference>
<dbReference type="RefSeq" id="WP_237379141.1">
    <property type="nucleotide sequence ID" value="NZ_CP071793.1"/>
</dbReference>
<organism evidence="2 3">
    <name type="scientific">Sulfidibacter corallicola</name>
    <dbReference type="NCBI Taxonomy" id="2818388"/>
    <lineage>
        <taxon>Bacteria</taxon>
        <taxon>Pseudomonadati</taxon>
        <taxon>Acidobacteriota</taxon>
        <taxon>Holophagae</taxon>
        <taxon>Acanthopleuribacterales</taxon>
        <taxon>Acanthopleuribacteraceae</taxon>
        <taxon>Sulfidibacter</taxon>
    </lineage>
</organism>
<dbReference type="InterPro" id="IPR029068">
    <property type="entry name" value="Glyas_Bleomycin-R_OHBP_Dase"/>
</dbReference>
<sequence>MISGTHVVVYSENPEADRAFFRDVLELPNVDVGGGWLIFGLPPSEVAVHPAEKNDTHELFLMCDDIEAVVARLAEREIACEPVQDQGWGLLTYLTLPGGGRLGVYQPRHERPQNPQ</sequence>
<dbReference type="Proteomes" id="UP000663929">
    <property type="component" value="Chromosome"/>
</dbReference>
<dbReference type="AlphaFoldDB" id="A0A8A4THH0"/>
<dbReference type="EMBL" id="CP071793">
    <property type="protein sequence ID" value="QTD49509.1"/>
    <property type="molecule type" value="Genomic_DNA"/>
</dbReference>
<proteinExistence type="predicted"/>
<evidence type="ECO:0000313" key="2">
    <source>
        <dbReference type="EMBL" id="QTD49509.1"/>
    </source>
</evidence>
<keyword evidence="3" id="KW-1185">Reference proteome</keyword>
<evidence type="ECO:0000313" key="3">
    <source>
        <dbReference type="Proteomes" id="UP000663929"/>
    </source>
</evidence>
<reference evidence="2" key="1">
    <citation type="submission" date="2021-03" db="EMBL/GenBank/DDBJ databases">
        <title>Acanthopleuribacteraceae sp. M133.</title>
        <authorList>
            <person name="Wang G."/>
        </authorList>
    </citation>
    <scope>NUCLEOTIDE SEQUENCE</scope>
    <source>
        <strain evidence="2">M133</strain>
    </source>
</reference>
<protein>
    <recommendedName>
        <fullName evidence="1">VOC domain-containing protein</fullName>
    </recommendedName>
</protein>
<name>A0A8A4THH0_SULCO</name>
<dbReference type="KEGG" id="scor:J3U87_28315"/>
<dbReference type="InterPro" id="IPR037523">
    <property type="entry name" value="VOC_core"/>
</dbReference>